<protein>
    <submittedName>
        <fullName evidence="2">Uncharacterized protein</fullName>
    </submittedName>
</protein>
<gene>
    <name evidence="2" type="ORF">WKR92_14230</name>
</gene>
<accession>A0ABV5CKU7</accession>
<name>A0ABV5CKU7_9SPHI</name>
<dbReference type="RefSeq" id="WP_375558516.1">
    <property type="nucleotide sequence ID" value="NZ_JBBVGT010000003.1"/>
</dbReference>
<evidence type="ECO:0000313" key="3">
    <source>
        <dbReference type="Proteomes" id="UP001580928"/>
    </source>
</evidence>
<sequence length="183" mass="19393">MKKLLLTSAIILTATVFSFAQTGSGSAEVTLNVKLNPIQTIEINPATSNNIDLVYDSEADYADGVEVDIPDHLVVYSTGGFAVRVKSESNDIQRAAGEETISASTIKVQASKGSTSPLAGANYNNVSLSTTETDLISSSTGGANKTFNIKYAGIGNDGYLNKYFNDEDPTVYTTKVTYSIIAQ</sequence>
<keyword evidence="1" id="KW-0732">Signal</keyword>
<dbReference type="EMBL" id="JBBVGT010000003">
    <property type="protein sequence ID" value="MFB5946987.1"/>
    <property type="molecule type" value="Genomic_DNA"/>
</dbReference>
<dbReference type="Proteomes" id="UP001580928">
    <property type="component" value="Unassembled WGS sequence"/>
</dbReference>
<keyword evidence="3" id="KW-1185">Reference proteome</keyword>
<proteinExistence type="predicted"/>
<evidence type="ECO:0000313" key="2">
    <source>
        <dbReference type="EMBL" id="MFB5946987.1"/>
    </source>
</evidence>
<reference evidence="2 3" key="1">
    <citation type="submission" date="2024-04" db="EMBL/GenBank/DDBJ databases">
        <title>Albibacterium profundi sp. nov., isolated from sediment of the Challenger Deep of Mariana Trench.</title>
        <authorList>
            <person name="Wang Y."/>
        </authorList>
    </citation>
    <scope>NUCLEOTIDE SEQUENCE [LARGE SCALE GENOMIC DNA]</scope>
    <source>
        <strain evidence="2 3">RHL897</strain>
    </source>
</reference>
<organism evidence="2 3">
    <name type="scientific">Albibacterium profundi</name>
    <dbReference type="NCBI Taxonomy" id="3134906"/>
    <lineage>
        <taxon>Bacteria</taxon>
        <taxon>Pseudomonadati</taxon>
        <taxon>Bacteroidota</taxon>
        <taxon>Sphingobacteriia</taxon>
        <taxon>Sphingobacteriales</taxon>
        <taxon>Sphingobacteriaceae</taxon>
        <taxon>Albibacterium</taxon>
    </lineage>
</organism>
<feature type="signal peptide" evidence="1">
    <location>
        <begin position="1"/>
        <end position="20"/>
    </location>
</feature>
<evidence type="ECO:0000256" key="1">
    <source>
        <dbReference type="SAM" id="SignalP"/>
    </source>
</evidence>
<comment type="caution">
    <text evidence="2">The sequence shown here is derived from an EMBL/GenBank/DDBJ whole genome shotgun (WGS) entry which is preliminary data.</text>
</comment>
<feature type="chain" id="PRO_5046633282" evidence="1">
    <location>
        <begin position="21"/>
        <end position="183"/>
    </location>
</feature>